<evidence type="ECO:0000256" key="1">
    <source>
        <dbReference type="ARBA" id="ARBA00022737"/>
    </source>
</evidence>
<dbReference type="OrthoDB" id="3798999at2759"/>
<dbReference type="InterPro" id="IPR031348">
    <property type="entry name" value="PigL_N"/>
</dbReference>
<evidence type="ECO:0000259" key="3">
    <source>
        <dbReference type="Pfam" id="PF24883"/>
    </source>
</evidence>
<dbReference type="Gene3D" id="3.40.50.300">
    <property type="entry name" value="P-loop containing nucleotide triphosphate hydrolases"/>
    <property type="match status" value="1"/>
</dbReference>
<feature type="non-terminal residue" evidence="4">
    <location>
        <position position="625"/>
    </location>
</feature>
<sequence length="625" mass="70923">MADPLSVAAGVAGLLSLTIQLCDKLTEYTSSVKNAAEESSDLNVRLRALANVLDRLGRFLREQKDTAAFEPTSVLYQTTQQCHEKLKSLETVVSSFMKETQVKNHVWKRCVMWPLKKREHEQTVFAIQHWMDIFNLSLSMDTCDLLSISIDQIKQLRNSQSHTADNIDRVLSLVDNIKVKLDETHLSTNGSIDRLQSTLEDTQARQMRKNILEWVSNSVDPSTNYNDALGNRHPGTGRWFLESTIFKEWVMDPHLLWLHGIPGCGKTFICATIIEAMKELCGKSSQTCVVYFHFDFQDGKKQDARIMMRSMLRQLCAALPDVPKAVASVFKRYEASGQQPPLHEIASTLQEVIQGYQGEIYFILDALDEVPDQGPRNARAEVLDRLVTLAKAKIPHLHILATSRSEFDIRQALESISCRSLCLENSKVDPDIQSLVQSRLTHGKLSSYSDDVKADIENVVGHGAHGMFRWAALQLNVLEAKRLPKDIRDALRRLPKTLNATYERMLAELAEDDKNFAMAMFRWLLCGKRFLDMQELAEAAVRGRRVEKPLNAEDRLTLATDIFSICRSFVKVSRQYCRARGEYIEAVQFAHFSVQEFLTSSESRPFQLVETHCHAFIGSCCVSHL</sequence>
<feature type="domain" description="Azaphilone pigments biosynthesis cluster protein L N-terminal" evidence="2">
    <location>
        <begin position="2"/>
        <end position="103"/>
    </location>
</feature>
<evidence type="ECO:0000313" key="4">
    <source>
        <dbReference type="EMBL" id="KAF2734117.1"/>
    </source>
</evidence>
<dbReference type="InterPro" id="IPR027417">
    <property type="entry name" value="P-loop_NTPase"/>
</dbReference>
<evidence type="ECO:0000259" key="2">
    <source>
        <dbReference type="Pfam" id="PF17111"/>
    </source>
</evidence>
<dbReference type="PANTHER" id="PTHR10039">
    <property type="entry name" value="AMELOGENIN"/>
    <property type="match status" value="1"/>
</dbReference>
<evidence type="ECO:0008006" key="6">
    <source>
        <dbReference type="Google" id="ProtNLM"/>
    </source>
</evidence>
<protein>
    <recommendedName>
        <fullName evidence="6">NACHT domain-containing protein</fullName>
    </recommendedName>
</protein>
<evidence type="ECO:0000313" key="5">
    <source>
        <dbReference type="Proteomes" id="UP000799444"/>
    </source>
</evidence>
<dbReference type="Proteomes" id="UP000799444">
    <property type="component" value="Unassembled WGS sequence"/>
</dbReference>
<dbReference type="Pfam" id="PF24883">
    <property type="entry name" value="NPHP3_N"/>
    <property type="match status" value="1"/>
</dbReference>
<gene>
    <name evidence="4" type="ORF">EJ04DRAFT_603796</name>
</gene>
<accession>A0A9P4QUR2</accession>
<keyword evidence="1" id="KW-0677">Repeat</keyword>
<dbReference type="EMBL" id="ML996152">
    <property type="protein sequence ID" value="KAF2734117.1"/>
    <property type="molecule type" value="Genomic_DNA"/>
</dbReference>
<organism evidence="4 5">
    <name type="scientific">Polyplosphaeria fusca</name>
    <dbReference type="NCBI Taxonomy" id="682080"/>
    <lineage>
        <taxon>Eukaryota</taxon>
        <taxon>Fungi</taxon>
        <taxon>Dikarya</taxon>
        <taxon>Ascomycota</taxon>
        <taxon>Pezizomycotina</taxon>
        <taxon>Dothideomycetes</taxon>
        <taxon>Pleosporomycetidae</taxon>
        <taxon>Pleosporales</taxon>
        <taxon>Tetraplosphaeriaceae</taxon>
        <taxon>Polyplosphaeria</taxon>
    </lineage>
</organism>
<dbReference type="PANTHER" id="PTHR10039:SF16">
    <property type="entry name" value="GPI INOSITOL-DEACYLASE"/>
    <property type="match status" value="1"/>
</dbReference>
<comment type="caution">
    <text evidence="4">The sequence shown here is derived from an EMBL/GenBank/DDBJ whole genome shotgun (WGS) entry which is preliminary data.</text>
</comment>
<dbReference type="SUPFAM" id="SSF52540">
    <property type="entry name" value="P-loop containing nucleoside triphosphate hydrolases"/>
    <property type="match status" value="1"/>
</dbReference>
<feature type="domain" description="Nephrocystin 3-like N-terminal" evidence="3">
    <location>
        <begin position="235"/>
        <end position="404"/>
    </location>
</feature>
<dbReference type="Pfam" id="PF17111">
    <property type="entry name" value="PigL_N"/>
    <property type="match status" value="1"/>
</dbReference>
<proteinExistence type="predicted"/>
<dbReference type="AlphaFoldDB" id="A0A9P4QUR2"/>
<reference evidence="4" key="1">
    <citation type="journal article" date="2020" name="Stud. Mycol.">
        <title>101 Dothideomycetes genomes: a test case for predicting lifestyles and emergence of pathogens.</title>
        <authorList>
            <person name="Haridas S."/>
            <person name="Albert R."/>
            <person name="Binder M."/>
            <person name="Bloem J."/>
            <person name="Labutti K."/>
            <person name="Salamov A."/>
            <person name="Andreopoulos B."/>
            <person name="Baker S."/>
            <person name="Barry K."/>
            <person name="Bills G."/>
            <person name="Bluhm B."/>
            <person name="Cannon C."/>
            <person name="Castanera R."/>
            <person name="Culley D."/>
            <person name="Daum C."/>
            <person name="Ezra D."/>
            <person name="Gonzalez J."/>
            <person name="Henrissat B."/>
            <person name="Kuo A."/>
            <person name="Liang C."/>
            <person name="Lipzen A."/>
            <person name="Lutzoni F."/>
            <person name="Magnuson J."/>
            <person name="Mondo S."/>
            <person name="Nolan M."/>
            <person name="Ohm R."/>
            <person name="Pangilinan J."/>
            <person name="Park H.-J."/>
            <person name="Ramirez L."/>
            <person name="Alfaro M."/>
            <person name="Sun H."/>
            <person name="Tritt A."/>
            <person name="Yoshinaga Y."/>
            <person name="Zwiers L.-H."/>
            <person name="Turgeon B."/>
            <person name="Goodwin S."/>
            <person name="Spatafora J."/>
            <person name="Crous P."/>
            <person name="Grigoriev I."/>
        </authorList>
    </citation>
    <scope>NUCLEOTIDE SEQUENCE</scope>
    <source>
        <strain evidence="4">CBS 125425</strain>
    </source>
</reference>
<dbReference type="InterPro" id="IPR056884">
    <property type="entry name" value="NPHP3-like_N"/>
</dbReference>
<name>A0A9P4QUR2_9PLEO</name>
<keyword evidence="5" id="KW-1185">Reference proteome</keyword>